<dbReference type="Proteomes" id="UP001066276">
    <property type="component" value="Chromosome 2_2"/>
</dbReference>
<gene>
    <name evidence="2" type="ORF">NDU88_001144</name>
</gene>
<evidence type="ECO:0000313" key="2">
    <source>
        <dbReference type="EMBL" id="KAJ1191829.1"/>
    </source>
</evidence>
<dbReference type="EMBL" id="JANPWB010000004">
    <property type="protein sequence ID" value="KAJ1191829.1"/>
    <property type="molecule type" value="Genomic_DNA"/>
</dbReference>
<evidence type="ECO:0000313" key="3">
    <source>
        <dbReference type="Proteomes" id="UP001066276"/>
    </source>
</evidence>
<accession>A0AAV7UV78</accession>
<proteinExistence type="predicted"/>
<sequence>MGKTDRVQTKLRFNLQKTPQTCDGVQSPDRALEGVPTDSDVDLKQILVSIQHCFIKIDEKIDALLYRLDYMSERLDMHAERLNQVEWRVSAAEDEQNTMAVLQKKIDRLLHVLQAKAEDLETRSDRNKVSVVGIAEYVHIDNLKWFVEQLLTDLLGCETFSYIYIME</sequence>
<dbReference type="AlphaFoldDB" id="A0AAV7UV78"/>
<reference evidence="2" key="1">
    <citation type="journal article" date="2022" name="bioRxiv">
        <title>Sequencing and chromosome-scale assembly of the giantPleurodeles waltlgenome.</title>
        <authorList>
            <person name="Brown T."/>
            <person name="Elewa A."/>
            <person name="Iarovenko S."/>
            <person name="Subramanian E."/>
            <person name="Araus A.J."/>
            <person name="Petzold A."/>
            <person name="Susuki M."/>
            <person name="Suzuki K.-i.T."/>
            <person name="Hayashi T."/>
            <person name="Toyoda A."/>
            <person name="Oliveira C."/>
            <person name="Osipova E."/>
            <person name="Leigh N.D."/>
            <person name="Simon A."/>
            <person name="Yun M.H."/>
        </authorList>
    </citation>
    <scope>NUCLEOTIDE SEQUENCE</scope>
    <source>
        <strain evidence="2">20211129_DDA</strain>
        <tissue evidence="2">Liver</tissue>
    </source>
</reference>
<evidence type="ECO:0000256" key="1">
    <source>
        <dbReference type="SAM" id="Coils"/>
    </source>
</evidence>
<organism evidence="2 3">
    <name type="scientific">Pleurodeles waltl</name>
    <name type="common">Iberian ribbed newt</name>
    <dbReference type="NCBI Taxonomy" id="8319"/>
    <lineage>
        <taxon>Eukaryota</taxon>
        <taxon>Metazoa</taxon>
        <taxon>Chordata</taxon>
        <taxon>Craniata</taxon>
        <taxon>Vertebrata</taxon>
        <taxon>Euteleostomi</taxon>
        <taxon>Amphibia</taxon>
        <taxon>Batrachia</taxon>
        <taxon>Caudata</taxon>
        <taxon>Salamandroidea</taxon>
        <taxon>Salamandridae</taxon>
        <taxon>Pleurodelinae</taxon>
        <taxon>Pleurodeles</taxon>
    </lineage>
</organism>
<name>A0AAV7UV78_PLEWA</name>
<keyword evidence="3" id="KW-1185">Reference proteome</keyword>
<protein>
    <submittedName>
        <fullName evidence="2">Uncharacterized protein</fullName>
    </submittedName>
</protein>
<feature type="coiled-coil region" evidence="1">
    <location>
        <begin position="75"/>
        <end position="112"/>
    </location>
</feature>
<keyword evidence="1" id="KW-0175">Coiled coil</keyword>
<comment type="caution">
    <text evidence="2">The sequence shown here is derived from an EMBL/GenBank/DDBJ whole genome shotgun (WGS) entry which is preliminary data.</text>
</comment>